<dbReference type="Gene3D" id="2.160.20.10">
    <property type="entry name" value="Single-stranded right-handed beta-helix, Pectin lyase-like"/>
    <property type="match status" value="1"/>
</dbReference>
<gene>
    <name evidence="3" type="ORF">DV20_41000</name>
</gene>
<keyword evidence="1" id="KW-0732">Signal</keyword>
<dbReference type="SUPFAM" id="SSF51126">
    <property type="entry name" value="Pectin lyase-like"/>
    <property type="match status" value="1"/>
</dbReference>
<dbReference type="InterPro" id="IPR055149">
    <property type="entry name" value="Agl_cat_D2"/>
</dbReference>
<dbReference type="Proteomes" id="UP000027345">
    <property type="component" value="Unassembled WGS sequence"/>
</dbReference>
<dbReference type="SMART" id="SM00710">
    <property type="entry name" value="PbH1"/>
    <property type="match status" value="7"/>
</dbReference>
<dbReference type="EMBL" id="JMQI01000080">
    <property type="protein sequence ID" value="KDN16499.1"/>
    <property type="molecule type" value="Genomic_DNA"/>
</dbReference>
<dbReference type="SUPFAM" id="SSF49785">
    <property type="entry name" value="Galactose-binding domain-like"/>
    <property type="match status" value="1"/>
</dbReference>
<evidence type="ECO:0000313" key="3">
    <source>
        <dbReference type="EMBL" id="KDN16499.1"/>
    </source>
</evidence>
<dbReference type="Pfam" id="PF22816">
    <property type="entry name" value="CatAgl_D2"/>
    <property type="match status" value="1"/>
</dbReference>
<dbReference type="STRING" id="287986.DV20_41000"/>
<dbReference type="Gene3D" id="2.60.120.260">
    <property type="entry name" value="Galactose-binding domain-like"/>
    <property type="match status" value="2"/>
</dbReference>
<reference evidence="3 4" key="1">
    <citation type="submission" date="2014-05" db="EMBL/GenBank/DDBJ databases">
        <title>Draft genome sequence of Amycolatopsis rifamycinica DSM 46095.</title>
        <authorList>
            <person name="Lal R."/>
            <person name="Saxena A."/>
            <person name="Kumari R."/>
            <person name="Mukherjee U."/>
            <person name="Singh P."/>
            <person name="Sangwan N."/>
            <person name="Mahato N.K."/>
        </authorList>
    </citation>
    <scope>NUCLEOTIDE SEQUENCE [LARGE SCALE GENOMIC DNA]</scope>
    <source>
        <strain evidence="3 4">DSM 46095</strain>
    </source>
</reference>
<evidence type="ECO:0000313" key="4">
    <source>
        <dbReference type="Proteomes" id="UP000027345"/>
    </source>
</evidence>
<dbReference type="InterPro" id="IPR008979">
    <property type="entry name" value="Galactose-bd-like_sf"/>
</dbReference>
<feature type="signal peptide" evidence="1">
    <location>
        <begin position="1"/>
        <end position="30"/>
    </location>
</feature>
<comment type="caution">
    <text evidence="3">The sequence shown here is derived from an EMBL/GenBank/DDBJ whole genome shotgun (WGS) entry which is preliminary data.</text>
</comment>
<dbReference type="Pfam" id="PF00754">
    <property type="entry name" value="F5_F8_type_C"/>
    <property type="match status" value="1"/>
</dbReference>
<dbReference type="InterPro" id="IPR011050">
    <property type="entry name" value="Pectin_lyase_fold/virulence"/>
</dbReference>
<dbReference type="InterPro" id="IPR033801">
    <property type="entry name" value="CBM6-CBM35-CBM36-like_1"/>
</dbReference>
<accession>A0A066TX68</accession>
<evidence type="ECO:0000256" key="1">
    <source>
        <dbReference type="SAM" id="SignalP"/>
    </source>
</evidence>
<dbReference type="Pfam" id="PF22815">
    <property type="entry name" value="CatAgl_D1"/>
    <property type="match status" value="1"/>
</dbReference>
<name>A0A066TX68_9PSEU</name>
<dbReference type="AlphaFoldDB" id="A0A066TX68"/>
<evidence type="ECO:0000259" key="2">
    <source>
        <dbReference type="PROSITE" id="PS50022"/>
    </source>
</evidence>
<dbReference type="RefSeq" id="WP_043788911.1">
    <property type="nucleotide sequence ID" value="NZ_JMQI01000080.1"/>
</dbReference>
<proteinExistence type="predicted"/>
<protein>
    <submittedName>
        <fullName evidence="3">Mycodextranase</fullName>
    </submittedName>
</protein>
<feature type="domain" description="F5/8 type C" evidence="2">
    <location>
        <begin position="605"/>
        <end position="739"/>
    </location>
</feature>
<dbReference type="eggNOG" id="COG5434">
    <property type="taxonomic scope" value="Bacteria"/>
</dbReference>
<dbReference type="PROSITE" id="PS50022">
    <property type="entry name" value="FA58C_3"/>
    <property type="match status" value="1"/>
</dbReference>
<feature type="chain" id="PRO_5001626620" evidence="1">
    <location>
        <begin position="31"/>
        <end position="739"/>
    </location>
</feature>
<dbReference type="InterPro" id="IPR000421">
    <property type="entry name" value="FA58C"/>
</dbReference>
<dbReference type="OrthoDB" id="5476529at2"/>
<dbReference type="InterPro" id="IPR006626">
    <property type="entry name" value="PbH1"/>
</dbReference>
<sequence length="739" mass="76665">MSPSSVFNAPKIRFGALALAVITAAGVTIAAVPADALAAGRGATVPFLEQEAENAATNGSVIGPNRAAGTLAGEASGRKAVTLSGQGQYVEFTLTAPANSIDFRYSVPDFAGGTISLYVGGTHQRDLALTSKYAWYYGSYPFTNNPADGRAHHFYDETRALLGTSYPAGTKIKLQADAGDVTPVTIDLADFEQVAPAATRPANSVSVTDYGATADDPSDDAGAFDAAVAAGRSQGKEVWIPAGTFTLGHHVTVDRVTIRGAGPWYSVLTGPRAGIFGKGEPESCGTPTYPGNPAVPGVSSAVKLFDFAIIGQVDARVDCDQSNAVGGALGGGSVVQNLWLQHTKVGLWLDGPFDGLTVSGNRILDQTADGLNLHQGISNTLVTNNFLRNTGDDGLAMWSEHEADHHNTFSFNTVLLPILANNIAVYGGHDNTVSDNVVADNLDQGGGLHVANRFSAVPLSGTTTVARNTAIRTGVLDSNWQFGVGALWFDGRDSAITGRIDVTDLDLQDNNYEAIQFIDSATTDVHFTNVRISGAGTFAWQIQAKPTGSVKNVVATGVGRAGVYNCMGPDAMAGLADQGGNSGWTTTYCGSWPSPVYGSDNGGTTTTPTQPTGNLALHKTVSASGSQGGFPPANAVDGDANSYWESTNNAFPQSLTVDFGTTVSVSRLVLKLPPSWGARTQTLSVDGVKASATYAFDPSSGNTATVSLPATSTRTLRLIFTGNSGWPAGQLSELEAYSS</sequence>
<keyword evidence="4" id="KW-1185">Reference proteome</keyword>
<dbReference type="CDD" id="cd14490">
    <property type="entry name" value="CBM6-CBM35-CBM36_like_1"/>
    <property type="match status" value="1"/>
</dbReference>
<organism evidence="3 4">
    <name type="scientific">Amycolatopsis rifamycinica</name>
    <dbReference type="NCBI Taxonomy" id="287986"/>
    <lineage>
        <taxon>Bacteria</taxon>
        <taxon>Bacillati</taxon>
        <taxon>Actinomycetota</taxon>
        <taxon>Actinomycetes</taxon>
        <taxon>Pseudonocardiales</taxon>
        <taxon>Pseudonocardiaceae</taxon>
        <taxon>Amycolatopsis</taxon>
    </lineage>
</organism>
<dbReference type="InterPro" id="IPR012334">
    <property type="entry name" value="Pectin_lyas_fold"/>
</dbReference>